<dbReference type="EMBL" id="SGBD01000001">
    <property type="protein sequence ID" value="RZD14762.1"/>
    <property type="molecule type" value="Genomic_DNA"/>
</dbReference>
<name>A0A519BBV8_9DELT</name>
<proteinExistence type="predicted"/>
<evidence type="ECO:0000313" key="3">
    <source>
        <dbReference type="Proteomes" id="UP000320813"/>
    </source>
</evidence>
<keyword evidence="1" id="KW-1133">Transmembrane helix</keyword>
<dbReference type="Proteomes" id="UP000320813">
    <property type="component" value="Unassembled WGS sequence"/>
</dbReference>
<sequence length="74" mass="8361">MQINLNFWDILDWLAFAVTLAGVWQLSSHKKSGFIISGFASFIWAAVGFHSNLTGLAVLNILLIFIYLRGYIKK</sequence>
<comment type="caution">
    <text evidence="2">The sequence shown here is derived from an EMBL/GenBank/DDBJ whole genome shotgun (WGS) entry which is preliminary data.</text>
</comment>
<organism evidence="2 3">
    <name type="scientific">Candidatus Acidulodesulfobacterium ferriphilum</name>
    <dbReference type="NCBI Taxonomy" id="2597223"/>
    <lineage>
        <taxon>Bacteria</taxon>
        <taxon>Deltaproteobacteria</taxon>
        <taxon>Candidatus Acidulodesulfobacterales</taxon>
        <taxon>Candidatus Acidulodesulfobacterium</taxon>
    </lineage>
</organism>
<dbReference type="AlphaFoldDB" id="A0A519BBV8"/>
<feature type="transmembrane region" description="Helical" evidence="1">
    <location>
        <begin position="6"/>
        <end position="26"/>
    </location>
</feature>
<accession>A0A519BBV8</accession>
<keyword evidence="1" id="KW-0812">Transmembrane</keyword>
<evidence type="ECO:0000313" key="2">
    <source>
        <dbReference type="EMBL" id="RZD14762.1"/>
    </source>
</evidence>
<reference evidence="2 3" key="1">
    <citation type="submission" date="2019-01" db="EMBL/GenBank/DDBJ databases">
        <title>Insights into ecological role of a new deltaproteobacterial order Candidatus Sinidesulfobacterales (Sva0485) by metagenomics and metatranscriptomics.</title>
        <authorList>
            <person name="Tan S."/>
            <person name="Liu J."/>
            <person name="Fang Y."/>
            <person name="Hedlund B.P."/>
            <person name="Lian Z.H."/>
            <person name="Huang L.Y."/>
            <person name="Li J.T."/>
            <person name="Huang L.N."/>
            <person name="Li W.J."/>
            <person name="Jiang H.C."/>
            <person name="Dong H.L."/>
            <person name="Shu W.S."/>
        </authorList>
    </citation>
    <scope>NUCLEOTIDE SEQUENCE [LARGE SCALE GENOMIC DNA]</scope>
    <source>
        <strain evidence="2">AP3</strain>
    </source>
</reference>
<evidence type="ECO:0000256" key="1">
    <source>
        <dbReference type="SAM" id="Phobius"/>
    </source>
</evidence>
<protein>
    <recommendedName>
        <fullName evidence="4">Nicotinamide riboside transporter PnuC</fullName>
    </recommendedName>
</protein>
<evidence type="ECO:0008006" key="4">
    <source>
        <dbReference type="Google" id="ProtNLM"/>
    </source>
</evidence>
<gene>
    <name evidence="2" type="ORF">EVJ47_00295</name>
</gene>
<keyword evidence="1" id="KW-0472">Membrane</keyword>